<dbReference type="AlphaFoldDB" id="J1YD21"/>
<protein>
    <recommendedName>
        <fullName evidence="3">Lacal_2735 family protein</fullName>
    </recommendedName>
</protein>
<sequence>MMFGWLKSDPVKKLRKAYDQKLEQAMYAQRNGDMRLFADLTAESEELWQKIEQLQQQQAANQ</sequence>
<accession>J1YD21</accession>
<name>J1YD21_9ALTE</name>
<keyword evidence="2" id="KW-1185">Reference proteome</keyword>
<dbReference type="Proteomes" id="UP000012043">
    <property type="component" value="Unassembled WGS sequence"/>
</dbReference>
<evidence type="ECO:0000313" key="1">
    <source>
        <dbReference type="EMBL" id="EJI85800.1"/>
    </source>
</evidence>
<organism evidence="1 2">
    <name type="scientific">Alishewanella aestuarii B11</name>
    <dbReference type="NCBI Taxonomy" id="1197174"/>
    <lineage>
        <taxon>Bacteria</taxon>
        <taxon>Pseudomonadati</taxon>
        <taxon>Pseudomonadota</taxon>
        <taxon>Gammaproteobacteria</taxon>
        <taxon>Alteromonadales</taxon>
        <taxon>Alteromonadaceae</taxon>
        <taxon>Alishewanella</taxon>
    </lineage>
</organism>
<proteinExistence type="predicted"/>
<dbReference type="NCBIfam" id="NF033487">
    <property type="entry name" value="Lacal_2735_fam"/>
    <property type="match status" value="1"/>
</dbReference>
<reference evidence="1 2" key="1">
    <citation type="journal article" date="2012" name="J. Bacteriol.">
        <title>Genome Sequence of Pectin-Degrading Alishewanella aestuarii Strain B11T, Isolated from Tidal Flat Sediment.</title>
        <authorList>
            <person name="Jung J."/>
            <person name="Choi S."/>
            <person name="Chun J."/>
            <person name="Park W."/>
        </authorList>
    </citation>
    <scope>NUCLEOTIDE SEQUENCE [LARGE SCALE GENOMIC DNA]</scope>
    <source>
        <strain evidence="1 2">B11</strain>
    </source>
</reference>
<dbReference type="PATRIC" id="fig|1197174.4.peg.1327"/>
<comment type="caution">
    <text evidence="1">The sequence shown here is derived from an EMBL/GenBank/DDBJ whole genome shotgun (WGS) entry which is preliminary data.</text>
</comment>
<gene>
    <name evidence="1" type="ORF">AEST_13580</name>
</gene>
<dbReference type="EMBL" id="ALAB01000013">
    <property type="protein sequence ID" value="EJI85800.1"/>
    <property type="molecule type" value="Genomic_DNA"/>
</dbReference>
<evidence type="ECO:0000313" key="2">
    <source>
        <dbReference type="Proteomes" id="UP000012043"/>
    </source>
</evidence>
<dbReference type="InterPro" id="IPR045493">
    <property type="entry name" value="DUF6435"/>
</dbReference>
<evidence type="ECO:0008006" key="3">
    <source>
        <dbReference type="Google" id="ProtNLM"/>
    </source>
</evidence>
<dbReference type="Pfam" id="PF20027">
    <property type="entry name" value="DUF6435"/>
    <property type="match status" value="1"/>
</dbReference>